<reference evidence="2" key="3">
    <citation type="journal article" date="2006" name="Nucleic Acids Res.">
        <title>The Rice Annotation Project Database (RAP-DB): hub for Oryza sativa ssp. japonica genome information.</title>
        <authorList>
            <person name="Ohyanagi H."/>
            <person name="Tanaka T."/>
            <person name="Sakai H."/>
            <person name="Shigemoto Y."/>
            <person name="Yamaguchi K."/>
            <person name="Habara T."/>
            <person name="Fujii Y."/>
            <person name="Antonio B.A."/>
            <person name="Nagamura Y."/>
            <person name="Imanishi T."/>
            <person name="Ikeo K."/>
            <person name="Itoh T."/>
            <person name="Gojobori T."/>
            <person name="Sasaki T."/>
        </authorList>
    </citation>
    <scope>NUCLEOTIDE SEQUENCE</scope>
</reference>
<reference evidence="2" key="4">
    <citation type="journal article" date="2007" name="Genome Res.">
        <title>Curated Genome Annotation of Oryza sativa ssp. japonica and Comparative Genome Analysis with Arabidopsis thaliana.</title>
        <authorList>
            <consortium name="The Rice Annotation Project (RAP)"/>
            <person name="Itoh T."/>
            <person name="Tanaka T."/>
            <person name="Barrero R.A."/>
            <person name="Yamasaki C."/>
            <person name="Fujii Y."/>
            <person name="Hilton P.B."/>
            <person name="Antonio B.A."/>
            <person name="Aono H."/>
            <person name="Apweiler R."/>
            <person name="Bruskiewich R."/>
            <person name="Bureau T."/>
            <person name="Burr F."/>
            <person name="Costa de Oliveira A."/>
            <person name="Fuks G."/>
            <person name="Habara T."/>
            <person name="Haberer G."/>
            <person name="Han B."/>
            <person name="Harada E."/>
            <person name="Hiraki A.T."/>
            <person name="Hirochika H."/>
            <person name="Hoen D."/>
            <person name="Hokari H."/>
            <person name="Hosokawa S."/>
            <person name="Hsing Y."/>
            <person name="Ikawa H."/>
            <person name="Ikeo K."/>
            <person name="Imanishi T."/>
            <person name="Ito Y."/>
            <person name="Jaiswal P."/>
            <person name="Kanno M."/>
            <person name="Kawahara Y."/>
            <person name="Kawamura T."/>
            <person name="Kawashima H."/>
            <person name="Khurana J.P."/>
            <person name="Kikuchi S."/>
            <person name="Komatsu S."/>
            <person name="Koyanagi K.O."/>
            <person name="Kubooka H."/>
            <person name="Lieberherr D."/>
            <person name="Lin Y.C."/>
            <person name="Lonsdale D."/>
            <person name="Matsumoto T."/>
            <person name="Matsuya A."/>
            <person name="McCombie W.R."/>
            <person name="Messing J."/>
            <person name="Miyao A."/>
            <person name="Mulder N."/>
            <person name="Nagamura Y."/>
            <person name="Nam J."/>
            <person name="Namiki N."/>
            <person name="Numa H."/>
            <person name="Nurimoto S."/>
            <person name="O'donovan C."/>
            <person name="Ohyanagi H."/>
            <person name="Okido T."/>
            <person name="Oota S."/>
            <person name="Osato N."/>
            <person name="Palmer L.E."/>
            <person name="Quetier F."/>
            <person name="Raghuvanshi S."/>
            <person name="Saichi N."/>
            <person name="Sakai H."/>
            <person name="Sakai Y."/>
            <person name="Sakata K."/>
            <person name="Sakurai T."/>
            <person name="Sato F."/>
            <person name="Sato Y."/>
            <person name="Schoof H."/>
            <person name="Seki M."/>
            <person name="Shibata M."/>
            <person name="Shimizu Y."/>
            <person name="Shinozaki K."/>
            <person name="Shinso Y."/>
            <person name="Singh N.K."/>
            <person name="Smith-White B."/>
            <person name="Takeda J."/>
            <person name="Tanino M."/>
            <person name="Tatusova T."/>
            <person name="Thongjuea S."/>
            <person name="Todokoro F."/>
            <person name="Tsugane M."/>
            <person name="Tyagi A.K."/>
            <person name="Vanavichit A."/>
            <person name="Wang A."/>
            <person name="Wing R.A."/>
            <person name="Yamaguchi K."/>
            <person name="Yamamoto M."/>
            <person name="Yamamoto N."/>
            <person name="Yu Y."/>
            <person name="Zhang H."/>
            <person name="Zhao Q."/>
            <person name="Higo K."/>
            <person name="Burr B."/>
            <person name="Gojobori T."/>
            <person name="Sasaki T."/>
        </authorList>
    </citation>
    <scope>NUCLEOTIDE SEQUENCE</scope>
</reference>
<evidence type="ECO:0000313" key="3">
    <source>
        <dbReference type="Proteomes" id="UP000000763"/>
    </source>
</evidence>
<dbReference type="Proteomes" id="UP000000763">
    <property type="component" value="Chromosome 8"/>
</dbReference>
<dbReference type="AlphaFoldDB" id="Q7EYN4"/>
<gene>
    <name evidence="2" type="ordered locus">Os08g0378100</name>
    <name evidence="1" type="ORF">OSJNBb0011E04.106</name>
</gene>
<reference evidence="2" key="7">
    <citation type="submission" date="2012-08" db="EMBL/GenBank/DDBJ databases">
        <title>Oryza sativa nipponbare(GA3) genomic DNA, chromosome 8.</title>
        <authorList>
            <consortium name="IRGSP(International Rice Genome Sequencing Project)"/>
        </authorList>
    </citation>
    <scope>NUCLEOTIDE SEQUENCE</scope>
</reference>
<name>Q7EYN4_ORYSJ</name>
<organism evidence="1 3">
    <name type="scientific">Oryza sativa subsp. japonica</name>
    <name type="common">Rice</name>
    <dbReference type="NCBI Taxonomy" id="39947"/>
    <lineage>
        <taxon>Eukaryota</taxon>
        <taxon>Viridiplantae</taxon>
        <taxon>Streptophyta</taxon>
        <taxon>Embryophyta</taxon>
        <taxon>Tracheophyta</taxon>
        <taxon>Spermatophyta</taxon>
        <taxon>Magnoliopsida</taxon>
        <taxon>Liliopsida</taxon>
        <taxon>Poales</taxon>
        <taxon>Poaceae</taxon>
        <taxon>BOP clade</taxon>
        <taxon>Oryzoideae</taxon>
        <taxon>Oryzeae</taxon>
        <taxon>Oryzinae</taxon>
        <taxon>Oryza</taxon>
        <taxon>Oryza sativa</taxon>
    </lineage>
</organism>
<dbReference type="EMBL" id="AP005443">
    <property type="protein sequence ID" value="BAD05624.1"/>
    <property type="molecule type" value="Genomic_DNA"/>
</dbReference>
<evidence type="ECO:0000313" key="2">
    <source>
        <dbReference type="EMBL" id="BAF23599.1"/>
    </source>
</evidence>
<proteinExistence type="predicted"/>
<sequence length="63" mass="7063">MGPREGLIVACGGRRWRPPFRWEGRRRIGAVSFPPPDLAVGRAQWEGSRRWPGVPATVAAVRR</sequence>
<reference evidence="2" key="8">
    <citation type="submission" date="2012-08" db="EMBL/GenBank/DDBJ databases">
        <title>The Second Rice Annotation Project Meeting (RAP2).</title>
        <authorList>
            <consortium name="The Rice Annotation Project (RAP)"/>
        </authorList>
    </citation>
    <scope>NUCLEOTIDE SEQUENCE</scope>
</reference>
<dbReference type="KEGG" id="dosa:Os08g0378100"/>
<reference evidence="1" key="1">
    <citation type="submission" date="2002-06" db="EMBL/GenBank/DDBJ databases">
        <title>Oryza sativa nipponbare(GA3) genomic DNA, chromosome 8, BAC clone:OSJNBb0011E04.</title>
        <authorList>
            <person name="Sasaki T."/>
            <person name="Matsumoto T."/>
            <person name="Katayose Y."/>
        </authorList>
    </citation>
    <scope>NUCLEOTIDE SEQUENCE</scope>
</reference>
<accession>Q7EYN4</accession>
<evidence type="ECO:0000313" key="1">
    <source>
        <dbReference type="EMBL" id="BAD05624.1"/>
    </source>
</evidence>
<protein>
    <submittedName>
        <fullName evidence="2">Os08g0378100 protein</fullName>
    </submittedName>
</protein>
<reference evidence="2 3" key="2">
    <citation type="journal article" date="2005" name="Nature">
        <title>The map-based sequence of the rice genome.</title>
        <authorList>
            <consortium name="International rice genome sequencing project (IRGSP)"/>
            <person name="Matsumoto T."/>
            <person name="Wu J."/>
            <person name="Kanamori H."/>
            <person name="Katayose Y."/>
            <person name="Fujisawa M."/>
            <person name="Namiki N."/>
            <person name="Mizuno H."/>
            <person name="Yamamoto K."/>
            <person name="Antonio B.A."/>
            <person name="Baba T."/>
            <person name="Sakata K."/>
            <person name="Nagamura Y."/>
            <person name="Aoki H."/>
            <person name="Arikawa K."/>
            <person name="Arita K."/>
            <person name="Bito T."/>
            <person name="Chiden Y."/>
            <person name="Fujitsuka N."/>
            <person name="Fukunaka R."/>
            <person name="Hamada M."/>
            <person name="Harada C."/>
            <person name="Hayashi A."/>
            <person name="Hijishita S."/>
            <person name="Honda M."/>
            <person name="Hosokawa S."/>
            <person name="Ichikawa Y."/>
            <person name="Idonuma A."/>
            <person name="Iijima M."/>
            <person name="Ikeda M."/>
            <person name="Ikeno M."/>
            <person name="Ito K."/>
            <person name="Ito S."/>
            <person name="Ito T."/>
            <person name="Ito Y."/>
            <person name="Ito Y."/>
            <person name="Iwabuchi A."/>
            <person name="Kamiya K."/>
            <person name="Karasawa W."/>
            <person name="Kurita K."/>
            <person name="Katagiri S."/>
            <person name="Kikuta A."/>
            <person name="Kobayashi H."/>
            <person name="Kobayashi N."/>
            <person name="Machita K."/>
            <person name="Maehara T."/>
            <person name="Masukawa M."/>
            <person name="Mizubayashi T."/>
            <person name="Mukai Y."/>
            <person name="Nagasaki H."/>
            <person name="Nagata Y."/>
            <person name="Naito S."/>
            <person name="Nakashima M."/>
            <person name="Nakama Y."/>
            <person name="Nakamichi Y."/>
            <person name="Nakamura M."/>
            <person name="Meguro A."/>
            <person name="Negishi M."/>
            <person name="Ohta I."/>
            <person name="Ohta T."/>
            <person name="Okamoto M."/>
            <person name="Ono N."/>
            <person name="Saji S."/>
            <person name="Sakaguchi M."/>
            <person name="Sakai K."/>
            <person name="Shibata M."/>
            <person name="Shimokawa T."/>
            <person name="Song J."/>
            <person name="Takazaki Y."/>
            <person name="Terasawa K."/>
            <person name="Tsugane M."/>
            <person name="Tsuji K."/>
            <person name="Ueda S."/>
            <person name="Waki K."/>
            <person name="Yamagata H."/>
            <person name="Yamamoto M."/>
            <person name="Yamamoto S."/>
            <person name="Yamane H."/>
            <person name="Yoshiki S."/>
            <person name="Yoshihara R."/>
            <person name="Yukawa K."/>
            <person name="Zhong H."/>
            <person name="Yano M."/>
            <person name="Yuan Q."/>
            <person name="Ouyang S."/>
            <person name="Liu J."/>
            <person name="Jones K.M."/>
            <person name="Gansberger K."/>
            <person name="Moffat K."/>
            <person name="Hill J."/>
            <person name="Bera J."/>
            <person name="Fadrosh D."/>
            <person name="Jin S."/>
            <person name="Johri S."/>
            <person name="Kim M."/>
            <person name="Overton L."/>
            <person name="Reardon M."/>
            <person name="Tsitrin T."/>
            <person name="Vuong H."/>
            <person name="Weaver B."/>
            <person name="Ciecko A."/>
            <person name="Tallon L."/>
            <person name="Jackson J."/>
            <person name="Pai G."/>
            <person name="Aken S.V."/>
            <person name="Utterback T."/>
            <person name="Reidmuller S."/>
            <person name="Feldblyum T."/>
            <person name="Hsiao J."/>
            <person name="Zismann V."/>
            <person name="Iobst S."/>
            <person name="de Vazeille A.R."/>
            <person name="Buell C.R."/>
            <person name="Ying K."/>
            <person name="Li Y."/>
            <person name="Lu T."/>
            <person name="Huang Y."/>
            <person name="Zhao Q."/>
            <person name="Feng Q."/>
            <person name="Zhang L."/>
            <person name="Zhu J."/>
            <person name="Weng Q."/>
            <person name="Mu J."/>
            <person name="Lu Y."/>
            <person name="Fan D."/>
            <person name="Liu Y."/>
            <person name="Guan J."/>
            <person name="Zhang Y."/>
            <person name="Yu S."/>
            <person name="Liu X."/>
            <person name="Zhang Y."/>
            <person name="Hong G."/>
            <person name="Han B."/>
            <person name="Choisne N."/>
            <person name="Demange N."/>
            <person name="Orjeda G."/>
            <person name="Samain S."/>
            <person name="Cattolico L."/>
            <person name="Pelletier E."/>
            <person name="Couloux A."/>
            <person name="Segurens B."/>
            <person name="Wincker P."/>
            <person name="D'Hont A."/>
            <person name="Scarpelli C."/>
            <person name="Weissenbach J."/>
            <person name="Salanoubat M."/>
            <person name="Quetier F."/>
            <person name="Yu Y."/>
            <person name="Kim H.R."/>
            <person name="Rambo T."/>
            <person name="Currie J."/>
            <person name="Collura K."/>
            <person name="Luo M."/>
            <person name="Yang T."/>
            <person name="Ammiraju J.S.S."/>
            <person name="Engler F."/>
            <person name="Soderlund C."/>
            <person name="Wing R.A."/>
            <person name="Palmer L.E."/>
            <person name="de la Bastide M."/>
            <person name="Spiegel L."/>
            <person name="Nascimento L."/>
            <person name="Zutavern T."/>
            <person name="O'Shaughnessy A."/>
            <person name="Dike S."/>
            <person name="Dedhia N."/>
            <person name="Preston R."/>
            <person name="Balija V."/>
            <person name="McCombie W.R."/>
            <person name="Chow T."/>
            <person name="Chen H."/>
            <person name="Chung M."/>
            <person name="Chen C."/>
            <person name="Shaw J."/>
            <person name="Wu H."/>
            <person name="Hsiao K."/>
            <person name="Chao Y."/>
            <person name="Chu M."/>
            <person name="Cheng C."/>
            <person name="Hour A."/>
            <person name="Lee P."/>
            <person name="Lin S."/>
            <person name="Lin Y."/>
            <person name="Liou J."/>
            <person name="Liu S."/>
            <person name="Hsing Y."/>
            <person name="Raghuvanshi S."/>
            <person name="Mohanty A."/>
            <person name="Bharti A.K."/>
            <person name="Gaur A."/>
            <person name="Gupta V."/>
            <person name="Kumar D."/>
            <person name="Ravi V."/>
            <person name="Vij S."/>
            <person name="Kapur A."/>
            <person name="Khurana P."/>
            <person name="Khurana P."/>
            <person name="Khurana J.P."/>
            <person name="Tyagi A.K."/>
            <person name="Gaikwad K."/>
            <person name="Singh A."/>
            <person name="Dalal V."/>
            <person name="Srivastava S."/>
            <person name="Dixit A."/>
            <person name="Pal A.K."/>
            <person name="Ghazi I.A."/>
            <person name="Yadav M."/>
            <person name="Pandit A."/>
            <person name="Bhargava A."/>
            <person name="Sureshbabu K."/>
            <person name="Batra K."/>
            <person name="Sharma T.R."/>
            <person name="Mohapatra T."/>
            <person name="Singh N.K."/>
            <person name="Messing J."/>
            <person name="Nelson A.B."/>
            <person name="Fuks G."/>
            <person name="Kavchok S."/>
            <person name="Keizer G."/>
            <person name="Linton E."/>
            <person name="Llaca V."/>
            <person name="Song R."/>
            <person name="Tanyolac B."/>
            <person name="Young S."/>
            <person name="Ho-Il K."/>
            <person name="Hahn J.H."/>
            <person name="Sangsakoo G."/>
            <person name="Vanavichit A."/>
            <person name="de Mattos Luiz.A.T."/>
            <person name="Zimmer P.D."/>
            <person name="Malone G."/>
            <person name="Dellagostin O."/>
            <person name="de Oliveira A.C."/>
            <person name="Bevan M."/>
            <person name="Bancroft I."/>
            <person name="Minx P."/>
            <person name="Cordum H."/>
            <person name="Wilson R."/>
            <person name="Cheng Z."/>
            <person name="Jin W."/>
            <person name="Jiang J."/>
            <person name="Leong S.A."/>
            <person name="Iwama H."/>
            <person name="Gojobori T."/>
            <person name="Itoh T."/>
            <person name="Niimura Y."/>
            <person name="Fujii Y."/>
            <person name="Habara T."/>
            <person name="Sakai H."/>
            <person name="Sato Y."/>
            <person name="Wilson G."/>
            <person name="Kumar K."/>
            <person name="McCouch S."/>
            <person name="Juretic N."/>
            <person name="Hoen D."/>
            <person name="Wright S."/>
            <person name="Bruskiewich R."/>
            <person name="Bureau T."/>
            <person name="Miyao A."/>
            <person name="Hirochika H."/>
            <person name="Nishikawa T."/>
            <person name="Kadowaki K."/>
            <person name="Sugiura M."/>
            <person name="Burr B."/>
            <person name="Sasaki T."/>
        </authorList>
    </citation>
    <scope>NUCLEOTIDE SEQUENCE [LARGE SCALE GENOMIC DNA]</scope>
    <source>
        <strain evidence="3">cv. Nipponbare</strain>
    </source>
</reference>
<reference evidence="3" key="6">
    <citation type="journal article" date="2008" name="Nucleic Acids Res.">
        <title>The rice annotation project database (RAP-DB): 2008 update.</title>
        <authorList>
            <consortium name="The rice annotation project (RAP)"/>
        </authorList>
    </citation>
    <scope>GENOME REANNOTATION</scope>
    <source>
        <strain evidence="3">cv. Nipponbare</strain>
    </source>
</reference>
<reference evidence="2" key="5">
    <citation type="journal article" date="2008" name="Nucleic Acids Res.">
        <title>The Rice Annotation Project Database (RAP-DB): 2008 update.</title>
        <authorList>
            <consortium name="The Rice Annotation Project (RAP)"/>
            <person name="Tanaka T."/>
            <person name="Antonio B.A."/>
            <person name="Kikuchi S."/>
            <person name="Matsumoto T."/>
            <person name="Nagamura Y."/>
            <person name="Numa H."/>
            <person name="Sakai H."/>
            <person name="Wu J."/>
            <person name="Itoh T."/>
            <person name="Sasaki T."/>
            <person name="Aono R."/>
            <person name="Fujii Y."/>
            <person name="Habara T."/>
            <person name="Harada E."/>
            <person name="Kanno M."/>
            <person name="Kawahara Y."/>
            <person name="Kawashima H."/>
            <person name="Kubooka H."/>
            <person name="Matsuya A."/>
            <person name="Nakaoka H."/>
            <person name="Saichi N."/>
            <person name="Sanbonmatsu R."/>
            <person name="Sato Y."/>
            <person name="Shinso Y."/>
            <person name="Suzuki M."/>
            <person name="Takeda J."/>
            <person name="Tanino M."/>
            <person name="Todokoro F."/>
            <person name="Yamaguchi K."/>
            <person name="Yamamoto N."/>
            <person name="Yamasaki C."/>
            <person name="Imanishi T."/>
            <person name="Okido T."/>
            <person name="Tada M."/>
            <person name="Ikeo K."/>
            <person name="Tateno Y."/>
            <person name="Gojobori T."/>
            <person name="Lin Y.C."/>
            <person name="Wei F.J."/>
            <person name="Hsing Y.I."/>
            <person name="Zhao Q."/>
            <person name="Han B."/>
            <person name="Kramer M.R."/>
            <person name="McCombie R.W."/>
            <person name="Lonsdale D."/>
            <person name="O'Donovan C.C."/>
            <person name="Whitfield E.J."/>
            <person name="Apweiler R."/>
            <person name="Koyanagi K.O."/>
            <person name="Khurana J.P."/>
            <person name="Raghuvanshi S."/>
            <person name="Singh N.K."/>
            <person name="Tyagi A.K."/>
            <person name="Haberer G."/>
            <person name="Fujisawa M."/>
            <person name="Hosokawa S."/>
            <person name="Ito Y."/>
            <person name="Ikawa H."/>
            <person name="Shibata M."/>
            <person name="Yamamoto M."/>
            <person name="Bruskiewich R.M."/>
            <person name="Hoen D.R."/>
            <person name="Bureau TE."/>
            <person name="Namiki N."/>
            <person name="Ohyanagi H."/>
            <person name="Sakai Y."/>
            <person name="Nobushima S."/>
            <person name="Sakata K."/>
            <person name="Barrero R.A."/>
            <person name="Sato Y."/>
            <person name="Souvorov A."/>
            <person name="Smith-White B."/>
            <person name="Tatusova T."/>
            <person name="An S."/>
            <person name="An G."/>
            <person name="OOta S."/>
            <person name="Fuks G."/>
            <person name="Messing J."/>
            <person name="Christie K.R."/>
            <person name="Lieberherr D."/>
            <person name="Kim H."/>
            <person name="Zuccolo A."/>
            <person name="Wing R.A."/>
            <person name="Nobuta K."/>
            <person name="Green P.J."/>
            <person name="Lu C."/>
            <person name="Meyers BC."/>
            <person name="Chaparro C."/>
            <person name="Piegu B."/>
            <person name="Panaud O."/>
            <person name="Echeverria M."/>
        </authorList>
    </citation>
    <scope>NUCLEOTIDE SEQUENCE</scope>
</reference>
<dbReference type="EMBL" id="AP008214">
    <property type="protein sequence ID" value="BAF23599.1"/>
    <property type="molecule type" value="Genomic_DNA"/>
</dbReference>